<gene>
    <name evidence="2" type="ORF">F4561_005850</name>
</gene>
<comment type="caution">
    <text evidence="2">The sequence shown here is derived from an EMBL/GenBank/DDBJ whole genome shotgun (WGS) entry which is preliminary data.</text>
</comment>
<evidence type="ECO:0000313" key="3">
    <source>
        <dbReference type="Proteomes" id="UP000523007"/>
    </source>
</evidence>
<sequence length="189" mass="20644">MQSRAPCTRAEWEQAHPGLDTSSMDIVGPLKRAQALLELALEPYFAGSPVTPSELDIMALIRHADPPMIARQIAMDMGRSSAAVSKTLDKMQRRGLVTRRANPADRRAAFIELTDEGARIVDTVFPTQIAIEARVFAGLDQSRRARIVAGLTELVETLDELHRAAPSREALLASLKPEESHSSGREAGH</sequence>
<keyword evidence="2" id="KW-0238">DNA-binding</keyword>
<dbReference type="GO" id="GO:0003700">
    <property type="term" value="F:DNA-binding transcription factor activity"/>
    <property type="evidence" value="ECO:0007669"/>
    <property type="project" value="InterPro"/>
</dbReference>
<protein>
    <submittedName>
        <fullName evidence="2">DNA-binding MarR family transcriptional regulator</fullName>
    </submittedName>
</protein>
<dbReference type="PANTHER" id="PTHR33164:SF104">
    <property type="entry name" value="TRANSCRIPTIONAL REGULATORY PROTEIN"/>
    <property type="match status" value="1"/>
</dbReference>
<name>A0A7W7RN09_9ACTN</name>
<dbReference type="RefSeq" id="WP_221446359.1">
    <property type="nucleotide sequence ID" value="NZ_JACHJT010000002.1"/>
</dbReference>
<dbReference type="AlphaFoldDB" id="A0A7W7RN09"/>
<dbReference type="PRINTS" id="PR00598">
    <property type="entry name" value="HTHMARR"/>
</dbReference>
<organism evidence="2 3">
    <name type="scientific">Lipingzhangella halophila</name>
    <dbReference type="NCBI Taxonomy" id="1783352"/>
    <lineage>
        <taxon>Bacteria</taxon>
        <taxon>Bacillati</taxon>
        <taxon>Actinomycetota</taxon>
        <taxon>Actinomycetes</taxon>
        <taxon>Streptosporangiales</taxon>
        <taxon>Nocardiopsidaceae</taxon>
        <taxon>Lipingzhangella</taxon>
    </lineage>
</organism>
<feature type="domain" description="HTH marR-type" evidence="1">
    <location>
        <begin position="23"/>
        <end position="163"/>
    </location>
</feature>
<dbReference type="EMBL" id="JACHJT010000002">
    <property type="protein sequence ID" value="MBB4934956.1"/>
    <property type="molecule type" value="Genomic_DNA"/>
</dbReference>
<proteinExistence type="predicted"/>
<dbReference type="InterPro" id="IPR036390">
    <property type="entry name" value="WH_DNA-bd_sf"/>
</dbReference>
<dbReference type="Gene3D" id="1.10.10.10">
    <property type="entry name" value="Winged helix-like DNA-binding domain superfamily/Winged helix DNA-binding domain"/>
    <property type="match status" value="1"/>
</dbReference>
<dbReference type="InterPro" id="IPR036388">
    <property type="entry name" value="WH-like_DNA-bd_sf"/>
</dbReference>
<reference evidence="2 3" key="1">
    <citation type="submission" date="2020-08" db="EMBL/GenBank/DDBJ databases">
        <title>Sequencing the genomes of 1000 actinobacteria strains.</title>
        <authorList>
            <person name="Klenk H.-P."/>
        </authorList>
    </citation>
    <scope>NUCLEOTIDE SEQUENCE [LARGE SCALE GENOMIC DNA]</scope>
    <source>
        <strain evidence="2 3">DSM 102030</strain>
    </source>
</reference>
<dbReference type="Pfam" id="PF01047">
    <property type="entry name" value="MarR"/>
    <property type="match status" value="1"/>
</dbReference>
<dbReference type="SMART" id="SM00347">
    <property type="entry name" value="HTH_MARR"/>
    <property type="match status" value="1"/>
</dbReference>
<dbReference type="Proteomes" id="UP000523007">
    <property type="component" value="Unassembled WGS sequence"/>
</dbReference>
<dbReference type="PROSITE" id="PS50995">
    <property type="entry name" value="HTH_MARR_2"/>
    <property type="match status" value="1"/>
</dbReference>
<keyword evidence="3" id="KW-1185">Reference proteome</keyword>
<evidence type="ECO:0000259" key="1">
    <source>
        <dbReference type="PROSITE" id="PS50995"/>
    </source>
</evidence>
<dbReference type="PANTHER" id="PTHR33164">
    <property type="entry name" value="TRANSCRIPTIONAL REGULATOR, MARR FAMILY"/>
    <property type="match status" value="1"/>
</dbReference>
<dbReference type="GO" id="GO:0003677">
    <property type="term" value="F:DNA binding"/>
    <property type="evidence" value="ECO:0007669"/>
    <property type="project" value="UniProtKB-KW"/>
</dbReference>
<dbReference type="InterPro" id="IPR000835">
    <property type="entry name" value="HTH_MarR-typ"/>
</dbReference>
<dbReference type="InterPro" id="IPR039422">
    <property type="entry name" value="MarR/SlyA-like"/>
</dbReference>
<accession>A0A7W7RN09</accession>
<dbReference type="SUPFAM" id="SSF46785">
    <property type="entry name" value="Winged helix' DNA-binding domain"/>
    <property type="match status" value="1"/>
</dbReference>
<evidence type="ECO:0000313" key="2">
    <source>
        <dbReference type="EMBL" id="MBB4934956.1"/>
    </source>
</evidence>
<dbReference type="GO" id="GO:0006950">
    <property type="term" value="P:response to stress"/>
    <property type="evidence" value="ECO:0007669"/>
    <property type="project" value="TreeGrafter"/>
</dbReference>